<dbReference type="EnsemblPlants" id="Zm00001eb434660_T001">
    <property type="protein sequence ID" value="Zm00001eb434660_P001"/>
    <property type="gene ID" value="Zm00001eb434660"/>
</dbReference>
<protein>
    <submittedName>
        <fullName evidence="1">Uncharacterized protein</fullName>
    </submittedName>
</protein>
<keyword evidence="2" id="KW-1185">Reference proteome</keyword>
<accession>A0A804RJH3</accession>
<name>A0A804RJH3_MAIZE</name>
<dbReference type="Gramene" id="Zm00001eb434660_T001">
    <property type="protein sequence ID" value="Zm00001eb434660_P001"/>
    <property type="gene ID" value="Zm00001eb434660"/>
</dbReference>
<evidence type="ECO:0000313" key="1">
    <source>
        <dbReference type="EnsemblPlants" id="Zm00001eb434660_P001"/>
    </source>
</evidence>
<dbReference type="AlphaFoldDB" id="A0A804RJH3"/>
<dbReference type="InParanoid" id="A0A804RJH3"/>
<organism evidence="1 2">
    <name type="scientific">Zea mays</name>
    <name type="common">Maize</name>
    <dbReference type="NCBI Taxonomy" id="4577"/>
    <lineage>
        <taxon>Eukaryota</taxon>
        <taxon>Viridiplantae</taxon>
        <taxon>Streptophyta</taxon>
        <taxon>Embryophyta</taxon>
        <taxon>Tracheophyta</taxon>
        <taxon>Spermatophyta</taxon>
        <taxon>Magnoliopsida</taxon>
        <taxon>Liliopsida</taxon>
        <taxon>Poales</taxon>
        <taxon>Poaceae</taxon>
        <taxon>PACMAD clade</taxon>
        <taxon>Panicoideae</taxon>
        <taxon>Andropogonodae</taxon>
        <taxon>Andropogoneae</taxon>
        <taxon>Tripsacinae</taxon>
        <taxon>Zea</taxon>
    </lineage>
</organism>
<sequence length="124" mass="13983">MSLRFPVFLRMSCLEPWSKTSGQPALPQVPAAPPAAPIHQDIEPMILSAKSSIYNNLTILRGSMDPKEATELTETIFYKKSQILRELERLNGPVNGPILWQDGWDTIPSETPKAVRSISRIRWI</sequence>
<dbReference type="Proteomes" id="UP000007305">
    <property type="component" value="Unassembled WGS sequence"/>
</dbReference>
<proteinExistence type="predicted"/>
<evidence type="ECO:0000313" key="2">
    <source>
        <dbReference type="Proteomes" id="UP000007305"/>
    </source>
</evidence>
<reference evidence="1" key="1">
    <citation type="submission" date="2021-05" db="UniProtKB">
        <authorList>
            <consortium name="EnsemblPlants"/>
        </authorList>
    </citation>
    <scope>IDENTIFICATION</scope>
    <source>
        <strain evidence="1">cv. B73</strain>
    </source>
</reference>